<dbReference type="PaxDb" id="65489-OBART02G29270.1"/>
<feature type="region of interest" description="Disordered" evidence="1">
    <location>
        <begin position="21"/>
        <end position="104"/>
    </location>
</feature>
<keyword evidence="3" id="KW-1185">Reference proteome</keyword>
<feature type="compositionally biased region" description="Basic and acidic residues" evidence="1">
    <location>
        <begin position="34"/>
        <end position="43"/>
    </location>
</feature>
<reference evidence="2" key="1">
    <citation type="journal article" date="2009" name="Rice">
        <title>De Novo Next Generation Sequencing of Plant Genomes.</title>
        <authorList>
            <person name="Rounsley S."/>
            <person name="Marri P.R."/>
            <person name="Yu Y."/>
            <person name="He R."/>
            <person name="Sisneros N."/>
            <person name="Goicoechea J.L."/>
            <person name="Lee S.J."/>
            <person name="Angelova A."/>
            <person name="Kudrna D."/>
            <person name="Luo M."/>
            <person name="Affourtit J."/>
            <person name="Desany B."/>
            <person name="Knight J."/>
            <person name="Niazi F."/>
            <person name="Egholm M."/>
            <person name="Wing R.A."/>
        </authorList>
    </citation>
    <scope>NUCLEOTIDE SEQUENCE [LARGE SCALE GENOMIC DNA]</scope>
    <source>
        <strain evidence="2">cv. IRGC 105608</strain>
    </source>
</reference>
<dbReference type="AlphaFoldDB" id="A0A0D3F9E0"/>
<dbReference type="HOGENOM" id="CLU_2254241_0_0_1"/>
<organism evidence="2">
    <name type="scientific">Oryza barthii</name>
    <dbReference type="NCBI Taxonomy" id="65489"/>
    <lineage>
        <taxon>Eukaryota</taxon>
        <taxon>Viridiplantae</taxon>
        <taxon>Streptophyta</taxon>
        <taxon>Embryophyta</taxon>
        <taxon>Tracheophyta</taxon>
        <taxon>Spermatophyta</taxon>
        <taxon>Magnoliopsida</taxon>
        <taxon>Liliopsida</taxon>
        <taxon>Poales</taxon>
        <taxon>Poaceae</taxon>
        <taxon>BOP clade</taxon>
        <taxon>Oryzoideae</taxon>
        <taxon>Oryzeae</taxon>
        <taxon>Oryzinae</taxon>
        <taxon>Oryza</taxon>
    </lineage>
</organism>
<dbReference type="Gramene" id="OBART02G29270.1">
    <property type="protein sequence ID" value="OBART02G29270.1"/>
    <property type="gene ID" value="OBART02G29270"/>
</dbReference>
<dbReference type="STRING" id="65489.A0A0D3F9E0"/>
<accession>A0A0D3F9E0</accession>
<evidence type="ECO:0000313" key="3">
    <source>
        <dbReference type="Proteomes" id="UP000026960"/>
    </source>
</evidence>
<proteinExistence type="predicted"/>
<feature type="compositionally biased region" description="Low complexity" evidence="1">
    <location>
        <begin position="52"/>
        <end position="62"/>
    </location>
</feature>
<dbReference type="EnsemblPlants" id="OBART02G29270.1">
    <property type="protein sequence ID" value="OBART02G29270.1"/>
    <property type="gene ID" value="OBART02G29270"/>
</dbReference>
<reference evidence="2" key="2">
    <citation type="submission" date="2015-03" db="UniProtKB">
        <authorList>
            <consortium name="EnsemblPlants"/>
        </authorList>
    </citation>
    <scope>IDENTIFICATION</scope>
</reference>
<name>A0A0D3F9E0_9ORYZ</name>
<evidence type="ECO:0000256" key="1">
    <source>
        <dbReference type="SAM" id="MobiDB-lite"/>
    </source>
</evidence>
<evidence type="ECO:0000313" key="2">
    <source>
        <dbReference type="EnsemblPlants" id="OBART02G29270.1"/>
    </source>
</evidence>
<feature type="compositionally biased region" description="Basic and acidic residues" evidence="1">
    <location>
        <begin position="77"/>
        <end position="104"/>
    </location>
</feature>
<protein>
    <submittedName>
        <fullName evidence="2">Uncharacterized protein</fullName>
    </submittedName>
</protein>
<sequence>MGDFCGGDWNIGLVGAVAPPRASGHGFEVGRGGEVNEKGKERTDEGEEAGEGEVPPGASRGNGTVGGGGAAKRVPHWWRDAGADERHEARRDGDGEADKVGGLR</sequence>
<dbReference type="Proteomes" id="UP000026960">
    <property type="component" value="Chromosome 2"/>
</dbReference>